<gene>
    <name evidence="2" type="ORF">C7B82_02925</name>
</gene>
<reference evidence="2 3" key="2">
    <citation type="submission" date="2018-03" db="EMBL/GenBank/DDBJ databases">
        <title>The ancient ancestry and fast evolution of plastids.</title>
        <authorList>
            <person name="Moore K.R."/>
            <person name="Magnabosco C."/>
            <person name="Momper L."/>
            <person name="Gold D.A."/>
            <person name="Bosak T."/>
            <person name="Fournier G.P."/>
        </authorList>
    </citation>
    <scope>NUCLEOTIDE SEQUENCE [LARGE SCALE GENOMIC DNA]</scope>
    <source>
        <strain evidence="2 3">ULC18</strain>
    </source>
</reference>
<dbReference type="Proteomes" id="UP000239576">
    <property type="component" value="Unassembled WGS sequence"/>
</dbReference>
<feature type="transmembrane region" description="Helical" evidence="1">
    <location>
        <begin position="56"/>
        <end position="77"/>
    </location>
</feature>
<keyword evidence="1" id="KW-0812">Transmembrane</keyword>
<dbReference type="OrthoDB" id="64737at2"/>
<name>A0A2T1EP40_9CYAN</name>
<comment type="caution">
    <text evidence="2">The sequence shown here is derived from an EMBL/GenBank/DDBJ whole genome shotgun (WGS) entry which is preliminary data.</text>
</comment>
<keyword evidence="3" id="KW-1185">Reference proteome</keyword>
<evidence type="ECO:0000313" key="2">
    <source>
        <dbReference type="EMBL" id="PSB34481.1"/>
    </source>
</evidence>
<protein>
    <submittedName>
        <fullName evidence="2">DUF1345 domain-containing protein</fullName>
    </submittedName>
</protein>
<feature type="transmembrane region" description="Helical" evidence="1">
    <location>
        <begin position="89"/>
        <end position="115"/>
    </location>
</feature>
<dbReference type="EMBL" id="PVWK01000014">
    <property type="protein sequence ID" value="PSB34481.1"/>
    <property type="molecule type" value="Genomic_DNA"/>
</dbReference>
<keyword evidence="1" id="KW-1133">Transmembrane helix</keyword>
<reference evidence="3" key="1">
    <citation type="submission" date="2018-02" db="EMBL/GenBank/DDBJ databases">
        <authorList>
            <person name="Moore K."/>
            <person name="Momper L."/>
        </authorList>
    </citation>
    <scope>NUCLEOTIDE SEQUENCE [LARGE SCALE GENOMIC DNA]</scope>
    <source>
        <strain evidence="3">ULC18</strain>
    </source>
</reference>
<evidence type="ECO:0000313" key="3">
    <source>
        <dbReference type="Proteomes" id="UP000239576"/>
    </source>
</evidence>
<dbReference type="InterPro" id="IPR009781">
    <property type="entry name" value="DUF1345"/>
</dbReference>
<evidence type="ECO:0000256" key="1">
    <source>
        <dbReference type="SAM" id="Phobius"/>
    </source>
</evidence>
<accession>A0A2T1EP40</accession>
<dbReference type="AlphaFoldDB" id="A0A2T1EP40"/>
<organism evidence="2 3">
    <name type="scientific">Stenomitos frigidus ULC18</name>
    <dbReference type="NCBI Taxonomy" id="2107698"/>
    <lineage>
        <taxon>Bacteria</taxon>
        <taxon>Bacillati</taxon>
        <taxon>Cyanobacteriota</taxon>
        <taxon>Cyanophyceae</taxon>
        <taxon>Leptolyngbyales</taxon>
        <taxon>Leptolyngbyaceae</taxon>
        <taxon>Stenomitos</taxon>
    </lineage>
</organism>
<feature type="transmembrane region" description="Helical" evidence="1">
    <location>
        <begin position="173"/>
        <end position="200"/>
    </location>
</feature>
<feature type="transmembrane region" description="Helical" evidence="1">
    <location>
        <begin position="17"/>
        <end position="36"/>
    </location>
</feature>
<proteinExistence type="predicted"/>
<sequence>MAVAALLPAWLHLPSRVLCIWDSGMLFFLLMSWWVMLRATPETMRLNAQRQDEGRLVILSLVTTAACASIFAIGFMLKDAKSGSGSILILHVILAAFTILGSWLLVHTIFALHYAHGYYQDGSQSLEEAKAEGLDFPGDIEPDYWDFLYFSFVIGMTSQVSDVQIESRSMRRLALLHGVLSFFFNTAIVAMSINLIAGLIQGG</sequence>
<keyword evidence="1" id="KW-0472">Membrane</keyword>
<dbReference type="Pfam" id="PF07077">
    <property type="entry name" value="DUF1345"/>
    <property type="match status" value="1"/>
</dbReference>